<evidence type="ECO:0000313" key="3">
    <source>
        <dbReference type="Proteomes" id="UP000606653"/>
    </source>
</evidence>
<dbReference type="InterPro" id="IPR008265">
    <property type="entry name" value="Lipase_GDSL_AS"/>
</dbReference>
<sequence>MKLTQNDKLLLIGDSVTDAGRDYPVGYKNGLGNGYPALVDALLRTGYPELNLLVLNTGIGGNTVRDLKKRWQSDVLDLKPDWLSIMIGINDVWRQFDTPEAVQSFVTLEEYEATLRELLDAVQPGLKGLILVTPYYMAVHEDPMRSLMDRYGAVIKRLAGDYGAELVNTQAAFDRMGHHMIQSSLSNGWDHVHPNTAGHMLIARGLLNALDFEWDRGSPIGN</sequence>
<dbReference type="CDD" id="cd01834">
    <property type="entry name" value="SGNH_hydrolase_like_2"/>
    <property type="match status" value="1"/>
</dbReference>
<proteinExistence type="predicted"/>
<dbReference type="Proteomes" id="UP000606653">
    <property type="component" value="Unassembled WGS sequence"/>
</dbReference>
<organism evidence="2 3">
    <name type="scientific">Saccharibacillus kuerlensis</name>
    <dbReference type="NCBI Taxonomy" id="459527"/>
    <lineage>
        <taxon>Bacteria</taxon>
        <taxon>Bacillati</taxon>
        <taxon>Bacillota</taxon>
        <taxon>Bacilli</taxon>
        <taxon>Bacillales</taxon>
        <taxon>Paenibacillaceae</taxon>
        <taxon>Saccharibacillus</taxon>
    </lineage>
</organism>
<dbReference type="Pfam" id="PF13472">
    <property type="entry name" value="Lipase_GDSL_2"/>
    <property type="match status" value="1"/>
</dbReference>
<dbReference type="PROSITE" id="PS01098">
    <property type="entry name" value="LIPASE_GDSL_SER"/>
    <property type="match status" value="1"/>
</dbReference>
<name>A0ABQ2KR89_9BACL</name>
<accession>A0ABQ2KR89</accession>
<dbReference type="InterPro" id="IPR013830">
    <property type="entry name" value="SGNH_hydro"/>
</dbReference>
<dbReference type="InterPro" id="IPR051532">
    <property type="entry name" value="Ester_Hydrolysis_Enzymes"/>
</dbReference>
<keyword evidence="3" id="KW-1185">Reference proteome</keyword>
<gene>
    <name evidence="2" type="ORF">GCM10010969_01480</name>
</gene>
<dbReference type="RefSeq" id="WP_018975083.1">
    <property type="nucleotide sequence ID" value="NZ_BMLN01000001.1"/>
</dbReference>
<comment type="caution">
    <text evidence="2">The sequence shown here is derived from an EMBL/GenBank/DDBJ whole genome shotgun (WGS) entry which is preliminary data.</text>
</comment>
<dbReference type="Gene3D" id="3.40.50.1110">
    <property type="entry name" value="SGNH hydrolase"/>
    <property type="match status" value="1"/>
</dbReference>
<reference evidence="3" key="1">
    <citation type="journal article" date="2019" name="Int. J. Syst. Evol. Microbiol.">
        <title>The Global Catalogue of Microorganisms (GCM) 10K type strain sequencing project: providing services to taxonomists for standard genome sequencing and annotation.</title>
        <authorList>
            <consortium name="The Broad Institute Genomics Platform"/>
            <consortium name="The Broad Institute Genome Sequencing Center for Infectious Disease"/>
            <person name="Wu L."/>
            <person name="Ma J."/>
        </authorList>
    </citation>
    <scope>NUCLEOTIDE SEQUENCE [LARGE SCALE GENOMIC DNA]</scope>
    <source>
        <strain evidence="3">CGMCC 1.6964</strain>
    </source>
</reference>
<protein>
    <submittedName>
        <fullName evidence="2">Lipase</fullName>
    </submittedName>
</protein>
<dbReference type="SUPFAM" id="SSF52266">
    <property type="entry name" value="SGNH hydrolase"/>
    <property type="match status" value="1"/>
</dbReference>
<dbReference type="PANTHER" id="PTHR30383:SF5">
    <property type="entry name" value="SGNH HYDROLASE-TYPE ESTERASE DOMAIN-CONTAINING PROTEIN"/>
    <property type="match status" value="1"/>
</dbReference>
<dbReference type="InterPro" id="IPR036514">
    <property type="entry name" value="SGNH_hydro_sf"/>
</dbReference>
<feature type="domain" description="SGNH hydrolase-type esterase" evidence="1">
    <location>
        <begin position="11"/>
        <end position="199"/>
    </location>
</feature>
<dbReference type="PANTHER" id="PTHR30383">
    <property type="entry name" value="THIOESTERASE 1/PROTEASE 1/LYSOPHOSPHOLIPASE L1"/>
    <property type="match status" value="1"/>
</dbReference>
<evidence type="ECO:0000259" key="1">
    <source>
        <dbReference type="Pfam" id="PF13472"/>
    </source>
</evidence>
<evidence type="ECO:0000313" key="2">
    <source>
        <dbReference type="EMBL" id="GGN90710.1"/>
    </source>
</evidence>
<dbReference type="EMBL" id="BMLN01000001">
    <property type="protein sequence ID" value="GGN90710.1"/>
    <property type="molecule type" value="Genomic_DNA"/>
</dbReference>